<dbReference type="AlphaFoldDB" id="A0A6G1G263"/>
<dbReference type="OrthoDB" id="496981at2759"/>
<dbReference type="InterPro" id="IPR029033">
    <property type="entry name" value="His_PPase_superfam"/>
</dbReference>
<dbReference type="GO" id="GO:0005737">
    <property type="term" value="C:cytoplasm"/>
    <property type="evidence" value="ECO:0007669"/>
    <property type="project" value="TreeGrafter"/>
</dbReference>
<feature type="region of interest" description="Disordered" evidence="1">
    <location>
        <begin position="311"/>
        <end position="334"/>
    </location>
</feature>
<reference evidence="4" key="3">
    <citation type="submission" date="2025-04" db="UniProtKB">
        <authorList>
            <consortium name="RefSeq"/>
        </authorList>
    </citation>
    <scope>IDENTIFICATION</scope>
    <source>
        <strain evidence="4">CBS 781.70</strain>
    </source>
</reference>
<dbReference type="InterPro" id="IPR050275">
    <property type="entry name" value="PGM_Phosphatase"/>
</dbReference>
<dbReference type="InterPro" id="IPR013078">
    <property type="entry name" value="His_Pase_superF_clade-1"/>
</dbReference>
<dbReference type="SUPFAM" id="SSF53254">
    <property type="entry name" value="Phosphoglycerate mutase-like"/>
    <property type="match status" value="1"/>
</dbReference>
<evidence type="ECO:0000313" key="2">
    <source>
        <dbReference type="EMBL" id="KAF1812133.1"/>
    </source>
</evidence>
<dbReference type="PANTHER" id="PTHR48100">
    <property type="entry name" value="BROAD-SPECIFICITY PHOSPHATASE YOR283W-RELATED"/>
    <property type="match status" value="1"/>
</dbReference>
<organism evidence="2">
    <name type="scientific">Eremomyces bilateralis CBS 781.70</name>
    <dbReference type="NCBI Taxonomy" id="1392243"/>
    <lineage>
        <taxon>Eukaryota</taxon>
        <taxon>Fungi</taxon>
        <taxon>Dikarya</taxon>
        <taxon>Ascomycota</taxon>
        <taxon>Pezizomycotina</taxon>
        <taxon>Dothideomycetes</taxon>
        <taxon>Dothideomycetes incertae sedis</taxon>
        <taxon>Eremomycetales</taxon>
        <taxon>Eremomycetaceae</taxon>
        <taxon>Eremomyces</taxon>
    </lineage>
</organism>
<dbReference type="RefSeq" id="XP_033533764.1">
    <property type="nucleotide sequence ID" value="XM_033676430.1"/>
</dbReference>
<dbReference type="SMART" id="SM00855">
    <property type="entry name" value="PGAM"/>
    <property type="match status" value="1"/>
</dbReference>
<reference evidence="4" key="2">
    <citation type="submission" date="2020-04" db="EMBL/GenBank/DDBJ databases">
        <authorList>
            <consortium name="NCBI Genome Project"/>
        </authorList>
    </citation>
    <scope>NUCLEOTIDE SEQUENCE</scope>
    <source>
        <strain evidence="4">CBS 781.70</strain>
    </source>
</reference>
<keyword evidence="3" id="KW-1185">Reference proteome</keyword>
<gene>
    <name evidence="2 4" type="ORF">P152DRAFT_397870</name>
</gene>
<dbReference type="PANTHER" id="PTHR48100:SF1">
    <property type="entry name" value="HISTIDINE PHOSPHATASE FAMILY PROTEIN-RELATED"/>
    <property type="match status" value="1"/>
</dbReference>
<evidence type="ECO:0000313" key="3">
    <source>
        <dbReference type="Proteomes" id="UP000504638"/>
    </source>
</evidence>
<dbReference type="GO" id="GO:0016791">
    <property type="term" value="F:phosphatase activity"/>
    <property type="evidence" value="ECO:0007669"/>
    <property type="project" value="TreeGrafter"/>
</dbReference>
<dbReference type="GeneID" id="54417000"/>
<reference evidence="2 4" key="1">
    <citation type="submission" date="2020-01" db="EMBL/GenBank/DDBJ databases">
        <authorList>
            <consortium name="DOE Joint Genome Institute"/>
            <person name="Haridas S."/>
            <person name="Albert R."/>
            <person name="Binder M."/>
            <person name="Bloem J."/>
            <person name="Labutti K."/>
            <person name="Salamov A."/>
            <person name="Andreopoulos B."/>
            <person name="Baker S.E."/>
            <person name="Barry K."/>
            <person name="Bills G."/>
            <person name="Bluhm B.H."/>
            <person name="Cannon C."/>
            <person name="Castanera R."/>
            <person name="Culley D.E."/>
            <person name="Daum C."/>
            <person name="Ezra D."/>
            <person name="Gonzalez J.B."/>
            <person name="Henrissat B."/>
            <person name="Kuo A."/>
            <person name="Liang C."/>
            <person name="Lipzen A."/>
            <person name="Lutzoni F."/>
            <person name="Magnuson J."/>
            <person name="Mondo S."/>
            <person name="Nolan M."/>
            <person name="Ohm R."/>
            <person name="Pangilinan J."/>
            <person name="Park H.-J."/>
            <person name="Ramirez L."/>
            <person name="Alfaro M."/>
            <person name="Sun H."/>
            <person name="Tritt A."/>
            <person name="Yoshinaga Y."/>
            <person name="Zwiers L.-H."/>
            <person name="Turgeon B.G."/>
            <person name="Goodwin S.B."/>
            <person name="Spatafora J.W."/>
            <person name="Crous P.W."/>
            <person name="Grigoriev I.V."/>
        </authorList>
    </citation>
    <scope>NUCLEOTIDE SEQUENCE</scope>
    <source>
        <strain evidence="2 4">CBS 781.70</strain>
    </source>
</reference>
<dbReference type="Proteomes" id="UP000504638">
    <property type="component" value="Unplaced"/>
</dbReference>
<dbReference type="CDD" id="cd07067">
    <property type="entry name" value="HP_PGM_like"/>
    <property type="match status" value="1"/>
</dbReference>
<proteinExistence type="predicted"/>
<name>A0A6G1G263_9PEZI</name>
<evidence type="ECO:0000256" key="1">
    <source>
        <dbReference type="SAM" id="MobiDB-lite"/>
    </source>
</evidence>
<evidence type="ECO:0000313" key="4">
    <source>
        <dbReference type="RefSeq" id="XP_033533764.1"/>
    </source>
</evidence>
<dbReference type="Pfam" id="PF00300">
    <property type="entry name" value="His_Phos_1"/>
    <property type="match status" value="1"/>
</dbReference>
<protein>
    <submittedName>
        <fullName evidence="2 4">Phosphoglycerate mutase-like protein</fullName>
    </submittedName>
</protein>
<dbReference type="EMBL" id="ML975159">
    <property type="protein sequence ID" value="KAF1812133.1"/>
    <property type="molecule type" value="Genomic_DNA"/>
</dbReference>
<dbReference type="Gene3D" id="3.40.50.1240">
    <property type="entry name" value="Phosphoglycerate mutase-like"/>
    <property type="match status" value="1"/>
</dbReference>
<accession>A0A6G1G263</accession>
<sequence>MGEELGWRHGDADGGRPTHLKYTTVTGFFLQDDPTTDPSTFDYTKVNLGLINRTYPTDELFDPHGRRMQWERFAYYVDSLNRECGGGVAYKVLIIGRHGEGYHNVAEAHYGTEAWDCYWSLLDGDGTLVWDDAELTPIGRDQAQIAHDFWSTALTVAKIPAPESYYSSPLQRCIQTANVTFDGLDLPATRPFKPVVKELLRESIGVHTCDRRHPKSWISANYPSVSFESDFPDLDPLWKADERETFSARVVRMAELLDEVFEGDGNTWISFSSHSGAIGATLEALGHRGFGLTTGGVIPVLVRAEVMRGERRGRGEAPTRPPECTVNPGRMAKV</sequence>